<dbReference type="Gene3D" id="3.90.180.10">
    <property type="entry name" value="Medium-chain alcohol dehydrogenases, catalytic domain"/>
    <property type="match status" value="2"/>
</dbReference>
<dbReference type="OrthoDB" id="9769198at2"/>
<dbReference type="EMBL" id="CP001825">
    <property type="protein sequence ID" value="ACZ42204.1"/>
    <property type="molecule type" value="Genomic_DNA"/>
</dbReference>
<evidence type="ECO:0000256" key="4">
    <source>
        <dbReference type="ARBA" id="ARBA00022833"/>
    </source>
</evidence>
<name>D1CBN9_THET1</name>
<dbReference type="AlphaFoldDB" id="D1CBN9"/>
<evidence type="ECO:0000256" key="1">
    <source>
        <dbReference type="ARBA" id="ARBA00001947"/>
    </source>
</evidence>
<evidence type="ECO:0000256" key="3">
    <source>
        <dbReference type="ARBA" id="ARBA00022723"/>
    </source>
</evidence>
<dbReference type="InterPro" id="IPR013154">
    <property type="entry name" value="ADH-like_N"/>
</dbReference>
<dbReference type="GO" id="GO:0016491">
    <property type="term" value="F:oxidoreductase activity"/>
    <property type="evidence" value="ECO:0007669"/>
    <property type="project" value="UniProtKB-KW"/>
</dbReference>
<accession>D1CBN9</accession>
<dbReference type="Proteomes" id="UP000000323">
    <property type="component" value="Chromosome 1"/>
</dbReference>
<dbReference type="SUPFAM" id="SSF50129">
    <property type="entry name" value="GroES-like"/>
    <property type="match status" value="1"/>
</dbReference>
<comment type="similarity">
    <text evidence="2">Belongs to the zinc-containing alcohol dehydrogenase family.</text>
</comment>
<dbReference type="InterPro" id="IPR013149">
    <property type="entry name" value="ADH-like_C"/>
</dbReference>
<evidence type="ECO:0000256" key="2">
    <source>
        <dbReference type="ARBA" id="ARBA00008072"/>
    </source>
</evidence>
<dbReference type="PANTHER" id="PTHR43350">
    <property type="entry name" value="NAD-DEPENDENT ALCOHOL DEHYDROGENASE"/>
    <property type="match status" value="1"/>
</dbReference>
<keyword evidence="4" id="KW-0862">Zinc</keyword>
<dbReference type="GO" id="GO:0046872">
    <property type="term" value="F:metal ion binding"/>
    <property type="evidence" value="ECO:0007669"/>
    <property type="project" value="UniProtKB-KW"/>
</dbReference>
<comment type="cofactor">
    <cofactor evidence="1">
        <name>Zn(2+)</name>
        <dbReference type="ChEBI" id="CHEBI:29105"/>
    </cofactor>
</comment>
<reference evidence="9" key="1">
    <citation type="journal article" date="2010" name="Stand. Genomic Sci.">
        <title>Complete genome sequence of 'Thermobaculum terrenum' type strain (YNP1).</title>
        <authorList>
            <person name="Kiss H."/>
            <person name="Cleland D."/>
            <person name="Lapidus A."/>
            <person name="Lucas S."/>
            <person name="Glavina Del Rio T."/>
            <person name="Nolan M."/>
            <person name="Tice H."/>
            <person name="Han C."/>
            <person name="Goodwin L."/>
            <person name="Pitluck S."/>
            <person name="Liolios K."/>
            <person name="Ivanova N."/>
            <person name="Mavromatis K."/>
            <person name="Ovchinnikova G."/>
            <person name="Pati A."/>
            <person name="Chen A."/>
            <person name="Palaniappan K."/>
            <person name="Land M."/>
            <person name="Hauser L."/>
            <person name="Chang Y."/>
            <person name="Jeffries C."/>
            <person name="Lu M."/>
            <person name="Brettin T."/>
            <person name="Detter J."/>
            <person name="Goker M."/>
            <person name="Tindall B."/>
            <person name="Beck B."/>
            <person name="McDermott T."/>
            <person name="Woyke T."/>
            <person name="Bristow J."/>
            <person name="Eisen J."/>
            <person name="Markowitz V."/>
            <person name="Hugenholtz P."/>
            <person name="Kyrpides N."/>
            <person name="Klenk H."/>
            <person name="Cheng J."/>
        </authorList>
    </citation>
    <scope>NUCLEOTIDE SEQUENCE [LARGE SCALE GENOMIC DNA]</scope>
    <source>
        <strain evidence="9">ATCC BAA-798 / YNP1</strain>
    </source>
</reference>
<dbReference type="eggNOG" id="COG1063">
    <property type="taxonomic scope" value="Bacteria"/>
</dbReference>
<dbReference type="Pfam" id="PF08240">
    <property type="entry name" value="ADH_N"/>
    <property type="match status" value="1"/>
</dbReference>
<dbReference type="KEGG" id="ttr:Tter_1296"/>
<keyword evidence="5" id="KW-0560">Oxidoreductase</keyword>
<proteinExistence type="inferred from homology"/>
<gene>
    <name evidence="8" type="ordered locus">Tter_1296</name>
</gene>
<dbReference type="InterPro" id="IPR011032">
    <property type="entry name" value="GroES-like_sf"/>
</dbReference>
<evidence type="ECO:0000259" key="6">
    <source>
        <dbReference type="Pfam" id="PF00107"/>
    </source>
</evidence>
<protein>
    <submittedName>
        <fullName evidence="8">Alcohol dehydrogenase zinc-binding domain protein</fullName>
    </submittedName>
</protein>
<dbReference type="RefSeq" id="WP_012875239.1">
    <property type="nucleotide sequence ID" value="NC_013525.1"/>
</dbReference>
<evidence type="ECO:0000313" key="8">
    <source>
        <dbReference type="EMBL" id="ACZ42204.1"/>
    </source>
</evidence>
<evidence type="ECO:0000259" key="7">
    <source>
        <dbReference type="Pfam" id="PF08240"/>
    </source>
</evidence>
<dbReference type="Pfam" id="PF00107">
    <property type="entry name" value="ADH_zinc_N"/>
    <property type="match status" value="1"/>
</dbReference>
<dbReference type="InterPro" id="IPR036291">
    <property type="entry name" value="NAD(P)-bd_dom_sf"/>
</dbReference>
<dbReference type="HOGENOM" id="CLU_026673_9_0_0"/>
<feature type="domain" description="Alcohol dehydrogenase-like C-terminal" evidence="6">
    <location>
        <begin position="162"/>
        <end position="287"/>
    </location>
</feature>
<dbReference type="CDD" id="cd08255">
    <property type="entry name" value="2-desacetyl-2-hydroxyethyl_bacteriochlorophyllide_like"/>
    <property type="match status" value="1"/>
</dbReference>
<evidence type="ECO:0000256" key="5">
    <source>
        <dbReference type="ARBA" id="ARBA00023002"/>
    </source>
</evidence>
<dbReference type="PANTHER" id="PTHR43350:SF19">
    <property type="entry name" value="D-GULOSIDE 3-DEHYDROGENASE"/>
    <property type="match status" value="1"/>
</dbReference>
<dbReference type="STRING" id="525904.Tter_1296"/>
<keyword evidence="3" id="KW-0479">Metal-binding</keyword>
<keyword evidence="9" id="KW-1185">Reference proteome</keyword>
<evidence type="ECO:0000313" key="9">
    <source>
        <dbReference type="Proteomes" id="UP000000323"/>
    </source>
</evidence>
<organism evidence="8 9">
    <name type="scientific">Thermobaculum terrenum (strain ATCC BAA-798 / CCMEE 7001 / YNP1)</name>
    <dbReference type="NCBI Taxonomy" id="525904"/>
    <lineage>
        <taxon>Bacteria</taxon>
        <taxon>Bacillati</taxon>
        <taxon>Chloroflexota</taxon>
        <taxon>Chloroflexia</taxon>
        <taxon>Candidatus Thermobaculales</taxon>
        <taxon>Candidatus Thermobaculaceae</taxon>
        <taxon>Thermobaculum</taxon>
    </lineage>
</organism>
<dbReference type="SUPFAM" id="SSF51735">
    <property type="entry name" value="NAD(P)-binding Rossmann-fold domains"/>
    <property type="match status" value="1"/>
</dbReference>
<sequence length="369" mass="40323">MPRELIAIAPRTPAIREYDDPPLGPKQVRIRTEFASPKHGTELVAYRNDPEANRPYDPDAGVVKPISSEEGLKRFPFRLGNMAVGTVTEIGSEVTRFRVGDRVFGHLPIRETHTVDESEVDAVPEGISDEALVCLDPAVMAMAIRDARIDLGDRVAVFGLGAIGLMTVQMARLAGADMVIGVDPVETRRKLAESLGADVTLDPTVGDVGVKIRELTPPFAPIEGTSPRRVIGGYRSASQDRSGSGVDVSIEVSGNTIALQQAIRSTGFGGRVCVLSFYGRDASGLYLGDEFHINRIELISARSESLPMREYPRWNLDRYVSLALKWLTEGKLRVEGIIQPVVPFDDAPEAYKLIDEHPDRAIKLGIIFP</sequence>
<feature type="domain" description="Alcohol dehydrogenase-like N-terminal" evidence="7">
    <location>
        <begin position="72"/>
        <end position="104"/>
    </location>
</feature>
<dbReference type="Gene3D" id="3.40.50.720">
    <property type="entry name" value="NAD(P)-binding Rossmann-like Domain"/>
    <property type="match status" value="1"/>
</dbReference>